<dbReference type="STRING" id="41047.A0A397HX00"/>
<comment type="caution">
    <text evidence="2">The sequence shown here is derived from an EMBL/GenBank/DDBJ whole genome shotgun (WGS) entry which is preliminary data.</text>
</comment>
<feature type="region of interest" description="Disordered" evidence="1">
    <location>
        <begin position="160"/>
        <end position="214"/>
    </location>
</feature>
<evidence type="ECO:0000256" key="1">
    <source>
        <dbReference type="SAM" id="MobiDB-lite"/>
    </source>
</evidence>
<sequence>MGLFNTFFRASEQGNEKPSEGRPSWNPIRRTRSGGVTQDAHRTNPSLKQASNEQCTIETDTTNNGHCSKEYHVNEPGSNATSGGSLEQALASGDSDPSSKYPCLKADSQQAFTVSQHSVPGSKGLAGFMTSLRSRKPRHRKSLMRLGGWARHNDCTLHGAKSNSGCIHSNEDSGIDKNGDEDQESRRVSDKTLESVNSDLTTETVCRHPSRNTSNPIPIIEREYACENPFDEVEESPQLRADSNPFTDQFKATSRSSRDSSSNYSLTESQKPLNLHVNKRARKPVICTDLDIMGSLSRESSLPISCLDEGNWSDIFDRRKAAMTYNDLAIKLNLKPLPLSNTERHGDGGCAHSHPIPVSRACDVAGELPRRRDRIIRRIRTVRSTFHIKTQSMPQERKLRRMKTFANLSYCSYRMDSLAGKTLETLARLGGHSFLAYPGDFAPTALKLPVCFVATATYLRCRGPLVRDMFLDPGDLGAAAQIYGYFASQVLSAEREQDKIQMTMRSGEMPSELMSILSSIQSQRHSTHILSVGWVFKCLLAGLPGGILGSTYLYNALLDIYSKTPSLEDKLNSPDQRPKRTRSCLGGLTQARYTRIKAIGLAILALASPMQLELMCAVFGLCAFYVHETRRLLEYERHGFKTDVGKLGFVTRSQILEGLGQIFGPLLTDQGPEEGAYDLETLRILETNRTYVAMMLIANWRAVSRQLRVWEDQAHVPERLTISWSSEGSG</sequence>
<dbReference type="GeneID" id="38131428"/>
<dbReference type="RefSeq" id="XP_026618306.1">
    <property type="nucleotide sequence ID" value="XM_026763073.1"/>
</dbReference>
<organism evidence="2 3">
    <name type="scientific">Aspergillus thermomutatus</name>
    <name type="common">Neosartorya pseudofischeri</name>
    <dbReference type="NCBI Taxonomy" id="41047"/>
    <lineage>
        <taxon>Eukaryota</taxon>
        <taxon>Fungi</taxon>
        <taxon>Dikarya</taxon>
        <taxon>Ascomycota</taxon>
        <taxon>Pezizomycotina</taxon>
        <taxon>Eurotiomycetes</taxon>
        <taxon>Eurotiomycetidae</taxon>
        <taxon>Eurotiales</taxon>
        <taxon>Aspergillaceae</taxon>
        <taxon>Aspergillus</taxon>
        <taxon>Aspergillus subgen. Fumigati</taxon>
    </lineage>
</organism>
<name>A0A397HX00_ASPTH</name>
<dbReference type="EMBL" id="NKHU02000011">
    <property type="protein sequence ID" value="RHZ66528.1"/>
    <property type="molecule type" value="Genomic_DNA"/>
</dbReference>
<dbReference type="Proteomes" id="UP000215305">
    <property type="component" value="Unassembled WGS sequence"/>
</dbReference>
<reference evidence="2" key="1">
    <citation type="submission" date="2018-08" db="EMBL/GenBank/DDBJ databases">
        <title>Draft genome sequence of azole-resistant Aspergillus thermomutatus (Neosartorya pseudofischeri) strain HMR AF 39, isolated from a human nasal aspirate.</title>
        <authorList>
            <person name="Parent-Michaud M."/>
            <person name="Dufresne P.J."/>
            <person name="Fournier E."/>
            <person name="Martineau C."/>
            <person name="Moreira S."/>
            <person name="Perkins V."/>
            <person name="De Repentigny L."/>
            <person name="Dufresne S.F."/>
        </authorList>
    </citation>
    <scope>NUCLEOTIDE SEQUENCE [LARGE SCALE GENOMIC DNA]</scope>
    <source>
        <strain evidence="2">HMR AF 39</strain>
    </source>
</reference>
<keyword evidence="3" id="KW-1185">Reference proteome</keyword>
<gene>
    <name evidence="2" type="ORF">CDV56_109454</name>
</gene>
<feature type="compositionally biased region" description="Polar residues" evidence="1">
    <location>
        <begin position="43"/>
        <end position="66"/>
    </location>
</feature>
<dbReference type="VEuPathDB" id="FungiDB:CDV56_109454"/>
<evidence type="ECO:0000313" key="2">
    <source>
        <dbReference type="EMBL" id="RHZ66528.1"/>
    </source>
</evidence>
<feature type="compositionally biased region" description="Polar residues" evidence="1">
    <location>
        <begin position="76"/>
        <end position="85"/>
    </location>
</feature>
<evidence type="ECO:0000313" key="3">
    <source>
        <dbReference type="Proteomes" id="UP000215305"/>
    </source>
</evidence>
<feature type="compositionally biased region" description="Polar residues" evidence="1">
    <location>
        <begin position="194"/>
        <end position="204"/>
    </location>
</feature>
<feature type="region of interest" description="Disordered" evidence="1">
    <location>
        <begin position="231"/>
        <end position="268"/>
    </location>
</feature>
<feature type="compositionally biased region" description="Polar residues" evidence="1">
    <location>
        <begin position="244"/>
        <end position="253"/>
    </location>
</feature>
<feature type="compositionally biased region" description="Basic and acidic residues" evidence="1">
    <location>
        <begin position="169"/>
        <end position="193"/>
    </location>
</feature>
<proteinExistence type="predicted"/>
<accession>A0A397HX00</accession>
<dbReference type="AlphaFoldDB" id="A0A397HX00"/>
<feature type="region of interest" description="Disordered" evidence="1">
    <location>
        <begin position="1"/>
        <end position="103"/>
    </location>
</feature>
<protein>
    <submittedName>
        <fullName evidence="2">Uncharacterized protein</fullName>
    </submittedName>
</protein>
<dbReference type="OrthoDB" id="9994905at2759"/>